<name>A0ABZ0I2G4_9GAMM</name>
<proteinExistence type="predicted"/>
<dbReference type="PANTHER" id="PTHR12302">
    <property type="entry name" value="EBNA2 BINDING PROTEIN P100"/>
    <property type="match status" value="1"/>
</dbReference>
<keyword evidence="1" id="KW-0540">Nuclease</keyword>
<organism evidence="6 7">
    <name type="scientific">Congregibacter variabilis</name>
    <dbReference type="NCBI Taxonomy" id="3081200"/>
    <lineage>
        <taxon>Bacteria</taxon>
        <taxon>Pseudomonadati</taxon>
        <taxon>Pseudomonadota</taxon>
        <taxon>Gammaproteobacteria</taxon>
        <taxon>Cellvibrionales</taxon>
        <taxon>Halieaceae</taxon>
        <taxon>Congregibacter</taxon>
    </lineage>
</organism>
<dbReference type="InterPro" id="IPR016071">
    <property type="entry name" value="Staphylococal_nuclease_OB-fold"/>
</dbReference>
<keyword evidence="7" id="KW-1185">Reference proteome</keyword>
<keyword evidence="3" id="KW-0378">Hydrolase</keyword>
<keyword evidence="2" id="KW-0255">Endonuclease</keyword>
<evidence type="ECO:0000256" key="4">
    <source>
        <dbReference type="SAM" id="MobiDB-lite"/>
    </source>
</evidence>
<dbReference type="RefSeq" id="WP_407348343.1">
    <property type="nucleotide sequence ID" value="NZ_CP136864.1"/>
</dbReference>
<evidence type="ECO:0000256" key="2">
    <source>
        <dbReference type="ARBA" id="ARBA00022759"/>
    </source>
</evidence>
<dbReference type="PANTHER" id="PTHR12302:SF3">
    <property type="entry name" value="SERINE_THREONINE-PROTEIN KINASE 31"/>
    <property type="match status" value="1"/>
</dbReference>
<evidence type="ECO:0000256" key="3">
    <source>
        <dbReference type="ARBA" id="ARBA00022801"/>
    </source>
</evidence>
<evidence type="ECO:0000256" key="1">
    <source>
        <dbReference type="ARBA" id="ARBA00022722"/>
    </source>
</evidence>
<gene>
    <name evidence="6" type="ORF">R0135_00685</name>
</gene>
<evidence type="ECO:0000259" key="5">
    <source>
        <dbReference type="PROSITE" id="PS50830"/>
    </source>
</evidence>
<protein>
    <submittedName>
        <fullName evidence="6">Thermonuclease family protein</fullName>
    </submittedName>
</protein>
<sequence>MKAASLLNRADIQYTSDSSNTASKPDTSQPIPPAGFGPTGEIVRVVDGDIVELQTNETVCIRLHGIDTPEKGQPFGKAATREVSRLIAGTTIGVEAQGTDLYGRTIGVIYLDGKNINVMMVESGCAWWYRQYARDDLNPMQAETNAKEAKRGLWADPDQIAPSECWGRSDQ</sequence>
<accession>A0ABZ0I2G4</accession>
<dbReference type="Gene3D" id="2.40.50.90">
    <property type="match status" value="1"/>
</dbReference>
<dbReference type="PROSITE" id="PS50830">
    <property type="entry name" value="TNASE_3"/>
    <property type="match status" value="1"/>
</dbReference>
<feature type="region of interest" description="Disordered" evidence="4">
    <location>
        <begin position="14"/>
        <end position="39"/>
    </location>
</feature>
<dbReference type="Proteomes" id="UP001626537">
    <property type="component" value="Chromosome"/>
</dbReference>
<dbReference type="InterPro" id="IPR035437">
    <property type="entry name" value="SNase_OB-fold_sf"/>
</dbReference>
<dbReference type="EMBL" id="CP136864">
    <property type="protein sequence ID" value="WOJ93699.1"/>
    <property type="molecule type" value="Genomic_DNA"/>
</dbReference>
<dbReference type="Pfam" id="PF00565">
    <property type="entry name" value="SNase"/>
    <property type="match status" value="1"/>
</dbReference>
<reference evidence="6 7" key="1">
    <citation type="submission" date="2023-10" db="EMBL/GenBank/DDBJ databases">
        <title>Two novel species belonging to the OM43/NOR5 clade.</title>
        <authorList>
            <person name="Park M."/>
        </authorList>
    </citation>
    <scope>NUCLEOTIDE SEQUENCE [LARGE SCALE GENOMIC DNA]</scope>
    <source>
        <strain evidence="6 7">IMCC43200</strain>
    </source>
</reference>
<evidence type="ECO:0000313" key="6">
    <source>
        <dbReference type="EMBL" id="WOJ93699.1"/>
    </source>
</evidence>
<dbReference type="SMART" id="SM00318">
    <property type="entry name" value="SNc"/>
    <property type="match status" value="1"/>
</dbReference>
<dbReference type="SUPFAM" id="SSF50199">
    <property type="entry name" value="Staphylococcal nuclease"/>
    <property type="match status" value="1"/>
</dbReference>
<evidence type="ECO:0000313" key="7">
    <source>
        <dbReference type="Proteomes" id="UP001626537"/>
    </source>
</evidence>
<feature type="domain" description="TNase-like" evidence="5">
    <location>
        <begin position="36"/>
        <end position="156"/>
    </location>
</feature>
<feature type="compositionally biased region" description="Polar residues" evidence="4">
    <location>
        <begin position="14"/>
        <end position="29"/>
    </location>
</feature>